<feature type="domain" description="tRNA synthetases class I (E and Q) anti-codon binding" evidence="16">
    <location>
        <begin position="679"/>
        <end position="759"/>
    </location>
</feature>
<evidence type="ECO:0000259" key="16">
    <source>
        <dbReference type="Pfam" id="PF20974"/>
    </source>
</evidence>
<dbReference type="FunFam" id="2.40.240.10:FF:000007">
    <property type="entry name" value="Glutamine--tRNA ligase"/>
    <property type="match status" value="1"/>
</dbReference>
<dbReference type="PANTHER" id="PTHR43097">
    <property type="entry name" value="GLUTAMINE-TRNA LIGASE"/>
    <property type="match status" value="1"/>
</dbReference>
<dbReference type="EC" id="6.1.1.18" evidence="2"/>
<dbReference type="InterPro" id="IPR049437">
    <property type="entry name" value="tRNA-synt_1c_C2"/>
</dbReference>
<evidence type="ECO:0000256" key="1">
    <source>
        <dbReference type="ARBA" id="ARBA00005594"/>
    </source>
</evidence>
<dbReference type="Gene3D" id="3.40.50.620">
    <property type="entry name" value="HUPs"/>
    <property type="match status" value="1"/>
</dbReference>
<dbReference type="InterPro" id="IPR020059">
    <property type="entry name" value="Glu/Gln-tRNA-synth_Ib_codon-bd"/>
</dbReference>
<evidence type="ECO:0000259" key="13">
    <source>
        <dbReference type="Pfam" id="PF03950"/>
    </source>
</evidence>
<proteinExistence type="inferred from homology"/>
<evidence type="ECO:0000256" key="5">
    <source>
        <dbReference type="ARBA" id="ARBA00022840"/>
    </source>
</evidence>
<dbReference type="PANTHER" id="PTHR43097:SF4">
    <property type="entry name" value="GLUTAMINE--TRNA LIGASE"/>
    <property type="match status" value="1"/>
</dbReference>
<evidence type="ECO:0000313" key="17">
    <source>
        <dbReference type="EMBL" id="KAK2080271.1"/>
    </source>
</evidence>
<evidence type="ECO:0000259" key="15">
    <source>
        <dbReference type="Pfam" id="PF04558"/>
    </source>
</evidence>
<comment type="caution">
    <text evidence="17">The sequence shown here is derived from an EMBL/GenBank/DDBJ whole genome shotgun (WGS) entry which is preliminary data.</text>
</comment>
<feature type="domain" description="Glutamyl/glutaminyl-tRNA synthetase class Ib catalytic" evidence="12">
    <location>
        <begin position="259"/>
        <end position="562"/>
    </location>
</feature>
<dbReference type="GO" id="GO:0005829">
    <property type="term" value="C:cytosol"/>
    <property type="evidence" value="ECO:0007669"/>
    <property type="project" value="TreeGrafter"/>
</dbReference>
<dbReference type="InterPro" id="IPR007638">
    <property type="entry name" value="Gln-tRNA-synth_Ib_RNA-bd_2"/>
</dbReference>
<dbReference type="InterPro" id="IPR000924">
    <property type="entry name" value="Glu/Gln-tRNA-synth"/>
</dbReference>
<keyword evidence="7 10" id="KW-0030">Aminoacyl-tRNA synthetase</keyword>
<dbReference type="NCBIfam" id="TIGR00440">
    <property type="entry name" value="glnS"/>
    <property type="match status" value="1"/>
</dbReference>
<reference evidence="17" key="1">
    <citation type="submission" date="2021-01" db="EMBL/GenBank/DDBJ databases">
        <authorList>
            <person name="Eckstrom K.M.E."/>
        </authorList>
    </citation>
    <scope>NUCLEOTIDE SEQUENCE</scope>
    <source>
        <strain evidence="17">UVCC 0001</strain>
    </source>
</reference>
<dbReference type="Gene3D" id="1.10.8.1290">
    <property type="entry name" value="Glutaminyl-tRNA synthetase, non-specific RNA binding region part 1, domain 1"/>
    <property type="match status" value="1"/>
</dbReference>
<feature type="compositionally biased region" description="Basic and acidic residues" evidence="11">
    <location>
        <begin position="189"/>
        <end position="208"/>
    </location>
</feature>
<sequence>MATREEQEAEATRLGAVKNAKFRKSLVDVIKEAGLEGGCPKQQGALLYTVASKFPGNALAHRATLLDYIKAEKIKSNAQLDGALEHLAHVGPGALDAAAFEAAAGVGVVVSAEELAAAVGAAVEAHAARLREERYHANLNILFADVRRALPWADVGEARAELDRQVTAFLGPRTAADDVKPEKKKKKKAAEPKAKAEEAKADTKKEEPAPAADPFAFLPRPEQNNKVHTTVHFSDGRKLAISNTPEQLAAHLRATGGRVVTRFPPEPNGYLHIGHAKAMFIDFGMAAQTGGQCYLRFDDTNPEAEKQEYIDHIQEIVSWMGWTPSAVTYSSDYFAELHAFAVRLIETGNAYVCHQTAEEIKASREARAPSPWRDRPAAESLALFEDMRRGLVDEGAATLRMRMDHRNENYNMFDLIAYRIKFVDHPHAGDAWCVYPSYDFTHCLVDALENVTHSMCTLEFESRRASFFWLLEALGTYKPVVWEYARLNITNNVLSKRRLNRLVTERWVSGWDDPRLLTLAGLRRRGVTPRAINAFCREVGVTRSEGEVHTHKLDHHIRADLDETAPRRLAVLRPLRVRITNLPADHLEQVEALHFPGRAADAYAVPFSAVVYIEASDFREQDEKSFYGLAPGKTVMLRYAYPITCTGVVKDEAGAVVELEATYERDFRGEGKKPPKGVLNWVAQPRPGVEPPTFEARLYDVLFLSQSPASSEKWLEELNPKSLEVLKGAYASPALAAATVGDKYEYVFQLERLGYFCVDPDSTPGSLVLNRTCTLRDSYPK</sequence>
<protein>
    <recommendedName>
        <fullName evidence="2">glutamine--tRNA ligase</fullName>
        <ecNumber evidence="2">6.1.1.18</ecNumber>
    </recommendedName>
    <alternativeName>
        <fullName evidence="8">Glutaminyl-tRNA synthetase</fullName>
    </alternativeName>
</protein>
<dbReference type="InterPro" id="IPR004514">
    <property type="entry name" value="Gln-tRNA-synth"/>
</dbReference>
<dbReference type="Gene3D" id="1.10.10.2420">
    <property type="match status" value="1"/>
</dbReference>
<dbReference type="Pfam" id="PF00749">
    <property type="entry name" value="tRNA-synt_1c"/>
    <property type="match status" value="1"/>
</dbReference>
<dbReference type="Pfam" id="PF03950">
    <property type="entry name" value="tRNA-synt_1c_C"/>
    <property type="match status" value="1"/>
</dbReference>
<dbReference type="InterPro" id="IPR020056">
    <property type="entry name" value="Rbsml_bL25/Gln-tRNA_synth_N"/>
</dbReference>
<dbReference type="FunFam" id="1.10.10.2420:FF:000001">
    <property type="entry name" value="Glutamine--tRNA ligase cytoplasmic"/>
    <property type="match status" value="1"/>
</dbReference>
<evidence type="ECO:0000256" key="11">
    <source>
        <dbReference type="SAM" id="MobiDB-lite"/>
    </source>
</evidence>
<dbReference type="InterPro" id="IPR001412">
    <property type="entry name" value="aa-tRNA-synth_I_CS"/>
</dbReference>
<dbReference type="InterPro" id="IPR050132">
    <property type="entry name" value="Gln/Glu-tRNA_Ligase"/>
</dbReference>
<dbReference type="Proteomes" id="UP001255856">
    <property type="component" value="Unassembled WGS sequence"/>
</dbReference>
<organism evidence="17 18">
    <name type="scientific">Prototheca wickerhamii</name>
    <dbReference type="NCBI Taxonomy" id="3111"/>
    <lineage>
        <taxon>Eukaryota</taxon>
        <taxon>Viridiplantae</taxon>
        <taxon>Chlorophyta</taxon>
        <taxon>core chlorophytes</taxon>
        <taxon>Trebouxiophyceae</taxon>
        <taxon>Chlorellales</taxon>
        <taxon>Chlorellaceae</taxon>
        <taxon>Prototheca</taxon>
    </lineage>
</organism>
<dbReference type="InterPro" id="IPR011035">
    <property type="entry name" value="Ribosomal_bL25/Gln-tRNA_synth"/>
</dbReference>
<dbReference type="GO" id="GO:0009791">
    <property type="term" value="P:post-embryonic development"/>
    <property type="evidence" value="ECO:0007669"/>
    <property type="project" value="UniProtKB-ARBA"/>
</dbReference>
<dbReference type="SUPFAM" id="SSF52374">
    <property type="entry name" value="Nucleotidylyl transferase"/>
    <property type="match status" value="1"/>
</dbReference>
<keyword evidence="4 10" id="KW-0547">Nucleotide-binding</keyword>
<evidence type="ECO:0000259" key="14">
    <source>
        <dbReference type="Pfam" id="PF04557"/>
    </source>
</evidence>
<accession>A0AAD9IKP6</accession>
<gene>
    <name evidence="17" type="ORF">QBZ16_000124</name>
</gene>
<dbReference type="GO" id="GO:0004819">
    <property type="term" value="F:glutamine-tRNA ligase activity"/>
    <property type="evidence" value="ECO:0007669"/>
    <property type="project" value="UniProtKB-EC"/>
</dbReference>
<evidence type="ECO:0000256" key="10">
    <source>
        <dbReference type="RuleBase" id="RU363037"/>
    </source>
</evidence>
<dbReference type="FunFam" id="1.10.8.1290:FF:000002">
    <property type="entry name" value="Glutamine--tRNA ligase cytoplasmic"/>
    <property type="match status" value="1"/>
</dbReference>
<dbReference type="Pfam" id="PF04557">
    <property type="entry name" value="tRNA_synt_1c_R2"/>
    <property type="match status" value="1"/>
</dbReference>
<dbReference type="PROSITE" id="PS00178">
    <property type="entry name" value="AA_TRNA_LIGASE_I"/>
    <property type="match status" value="1"/>
</dbReference>
<keyword evidence="18" id="KW-1185">Reference proteome</keyword>
<dbReference type="GO" id="GO:0048608">
    <property type="term" value="P:reproductive structure development"/>
    <property type="evidence" value="ECO:0007669"/>
    <property type="project" value="UniProtKB-ARBA"/>
</dbReference>
<keyword evidence="3 10" id="KW-0436">Ligase</keyword>
<dbReference type="Pfam" id="PF04558">
    <property type="entry name" value="tRNA_synt_1c_R1"/>
    <property type="match status" value="1"/>
</dbReference>
<feature type="compositionally biased region" description="Low complexity" evidence="11">
    <location>
        <begin position="209"/>
        <end position="220"/>
    </location>
</feature>
<feature type="domain" description="Glutaminyl-tRNA synthetase class Ib non-specific RNA-binding" evidence="14">
    <location>
        <begin position="160"/>
        <end position="234"/>
    </location>
</feature>
<dbReference type="GO" id="GO:0006425">
    <property type="term" value="P:glutaminyl-tRNA aminoacylation"/>
    <property type="evidence" value="ECO:0007669"/>
    <property type="project" value="InterPro"/>
</dbReference>
<dbReference type="AlphaFoldDB" id="A0AAD9IKP6"/>
<dbReference type="SUPFAM" id="SSF50715">
    <property type="entry name" value="Ribosomal protein L25-like"/>
    <property type="match status" value="1"/>
</dbReference>
<comment type="similarity">
    <text evidence="1 10">Belongs to the class-I aminoacyl-tRNA synthetase family.</text>
</comment>
<dbReference type="InterPro" id="IPR042559">
    <property type="entry name" value="Gln-tRNA-synth_Ib_RNA-bd_N_2"/>
</dbReference>
<dbReference type="PRINTS" id="PR00987">
    <property type="entry name" value="TRNASYNTHGLU"/>
</dbReference>
<dbReference type="Gene3D" id="2.40.240.10">
    <property type="entry name" value="Ribosomal Protein L25, Chain P"/>
    <property type="match status" value="2"/>
</dbReference>
<dbReference type="InterPro" id="IPR020058">
    <property type="entry name" value="Glu/Gln-tRNA-synth_Ib_cat-dom"/>
</dbReference>
<evidence type="ECO:0000259" key="12">
    <source>
        <dbReference type="Pfam" id="PF00749"/>
    </source>
</evidence>
<evidence type="ECO:0000256" key="6">
    <source>
        <dbReference type="ARBA" id="ARBA00022917"/>
    </source>
</evidence>
<comment type="catalytic activity">
    <reaction evidence="9">
        <text>tRNA(Gln) + L-glutamine + ATP = L-glutaminyl-tRNA(Gln) + AMP + diphosphate</text>
        <dbReference type="Rhea" id="RHEA:20121"/>
        <dbReference type="Rhea" id="RHEA-COMP:9662"/>
        <dbReference type="Rhea" id="RHEA-COMP:9681"/>
        <dbReference type="ChEBI" id="CHEBI:30616"/>
        <dbReference type="ChEBI" id="CHEBI:33019"/>
        <dbReference type="ChEBI" id="CHEBI:58359"/>
        <dbReference type="ChEBI" id="CHEBI:78442"/>
        <dbReference type="ChEBI" id="CHEBI:78521"/>
        <dbReference type="ChEBI" id="CHEBI:456215"/>
        <dbReference type="EC" id="6.1.1.18"/>
    </reaction>
</comment>
<evidence type="ECO:0000256" key="2">
    <source>
        <dbReference type="ARBA" id="ARBA00012836"/>
    </source>
</evidence>
<evidence type="ECO:0000256" key="7">
    <source>
        <dbReference type="ARBA" id="ARBA00023146"/>
    </source>
</evidence>
<dbReference type="GO" id="GO:0005524">
    <property type="term" value="F:ATP binding"/>
    <property type="evidence" value="ECO:0007669"/>
    <property type="project" value="UniProtKB-KW"/>
</dbReference>
<dbReference type="InterPro" id="IPR042558">
    <property type="entry name" value="Gln-tRNA-synth_Ib_RNA-bd_N_1"/>
</dbReference>
<dbReference type="InterPro" id="IPR014729">
    <property type="entry name" value="Rossmann-like_a/b/a_fold"/>
</dbReference>
<dbReference type="EMBL" id="JASFZW010000001">
    <property type="protein sequence ID" value="KAK2080271.1"/>
    <property type="molecule type" value="Genomic_DNA"/>
</dbReference>
<feature type="domain" description="Glutamyl/glutaminyl-tRNA synthetase class Ib anti-codon binding" evidence="13">
    <location>
        <begin position="565"/>
        <end position="664"/>
    </location>
</feature>
<dbReference type="InterPro" id="IPR007639">
    <property type="entry name" value="Gln-tRNA-synth_Ib_RNA-bd_N"/>
</dbReference>
<dbReference type="FunFam" id="3.40.50.620:FF:000037">
    <property type="entry name" value="Glutamine--tRNA ligase cytoplasmic"/>
    <property type="match status" value="1"/>
</dbReference>
<keyword evidence="6 10" id="KW-0648">Protein biosynthesis</keyword>
<name>A0AAD9IKP6_PROWI</name>
<keyword evidence="5 10" id="KW-0067">ATP-binding</keyword>
<evidence type="ECO:0000256" key="3">
    <source>
        <dbReference type="ARBA" id="ARBA00022598"/>
    </source>
</evidence>
<evidence type="ECO:0000256" key="8">
    <source>
        <dbReference type="ARBA" id="ARBA00030466"/>
    </source>
</evidence>
<evidence type="ECO:0000256" key="9">
    <source>
        <dbReference type="ARBA" id="ARBA00048270"/>
    </source>
</evidence>
<dbReference type="Pfam" id="PF20974">
    <property type="entry name" value="tRNA-synt_1c_C2"/>
    <property type="match status" value="1"/>
</dbReference>
<feature type="domain" description="Glutaminyl-tRNA synthetase class Ib non-specific RNA-binding" evidence="15">
    <location>
        <begin position="16"/>
        <end position="154"/>
    </location>
</feature>
<evidence type="ECO:0000256" key="4">
    <source>
        <dbReference type="ARBA" id="ARBA00022741"/>
    </source>
</evidence>
<evidence type="ECO:0000313" key="18">
    <source>
        <dbReference type="Proteomes" id="UP001255856"/>
    </source>
</evidence>
<feature type="region of interest" description="Disordered" evidence="11">
    <location>
        <begin position="173"/>
        <end position="220"/>
    </location>
</feature>